<sequence>MDRRAFSKGKHKRRPKRKDRETREPSGRSGKTRVTESRRSDDDPEARKRGLAGLMVSYHIKFGDDYDTGRFPISLLNAIKVVGAQVYLDEEHTGRWRQNLLLRAKKLVQVAMRRELYGLEFTEITWIILENDIFEHLRYDPTCKRCKYRWWRSDIPVKEPGNGDTGTEETECMCSGTQVGVEFSQRVSDSIMPANFYDDSLTKLLGGDGFRRSRMFGLLSSGFLAADVIALGSRVGQTNEGISSVLPQQDSQQHSMLPFLVCVAELTGEEVNTELLRYKVAFAMHHALASQQRVAVGAAASGETFEPLAWCLAYKNTDSSECALFAARLRKGSKEERDNLERPPIRIVQIWGGELTSMDSALQLLRLVDYIAEWANTVYHDNIARCFQYLVQQIDSEDSNDSDTSCTRLS</sequence>
<dbReference type="EMBL" id="JANJQO010000067">
    <property type="protein sequence ID" value="KAJ2982613.1"/>
    <property type="molecule type" value="Genomic_DNA"/>
</dbReference>
<accession>A0ACC1NUZ8</accession>
<proteinExistence type="predicted"/>
<evidence type="ECO:0000313" key="1">
    <source>
        <dbReference type="EMBL" id="KAJ2982613.1"/>
    </source>
</evidence>
<name>A0ACC1NUZ8_9HYPO</name>
<comment type="caution">
    <text evidence="1">The sequence shown here is derived from an EMBL/GenBank/DDBJ whole genome shotgun (WGS) entry which is preliminary data.</text>
</comment>
<gene>
    <name evidence="1" type="ORF">NQ176_g1279</name>
</gene>
<organism evidence="1 2">
    <name type="scientific">Zarea fungicola</name>
    <dbReference type="NCBI Taxonomy" id="93591"/>
    <lineage>
        <taxon>Eukaryota</taxon>
        <taxon>Fungi</taxon>
        <taxon>Dikarya</taxon>
        <taxon>Ascomycota</taxon>
        <taxon>Pezizomycotina</taxon>
        <taxon>Sordariomycetes</taxon>
        <taxon>Hypocreomycetidae</taxon>
        <taxon>Hypocreales</taxon>
        <taxon>Cordycipitaceae</taxon>
        <taxon>Zarea</taxon>
    </lineage>
</organism>
<evidence type="ECO:0000313" key="2">
    <source>
        <dbReference type="Proteomes" id="UP001143910"/>
    </source>
</evidence>
<protein>
    <submittedName>
        <fullName evidence="1">Uncharacterized protein</fullName>
    </submittedName>
</protein>
<reference evidence="1" key="1">
    <citation type="submission" date="2022-08" db="EMBL/GenBank/DDBJ databases">
        <title>Genome Sequence of Lecanicillium fungicola.</title>
        <authorList>
            <person name="Buettner E."/>
        </authorList>
    </citation>
    <scope>NUCLEOTIDE SEQUENCE</scope>
    <source>
        <strain evidence="1">Babe33</strain>
    </source>
</reference>
<dbReference type="Proteomes" id="UP001143910">
    <property type="component" value="Unassembled WGS sequence"/>
</dbReference>
<keyword evidence="2" id="KW-1185">Reference proteome</keyword>